<reference evidence="1" key="1">
    <citation type="submission" date="2022-01" db="EMBL/GenBank/DDBJ databases">
        <authorList>
            <person name="King R."/>
        </authorList>
    </citation>
    <scope>NUCLEOTIDE SEQUENCE</scope>
</reference>
<gene>
    <name evidence="1" type="ORF">DIABBA_LOCUS923</name>
</gene>
<proteinExistence type="predicted"/>
<dbReference type="AlphaFoldDB" id="A0A9N9SPG0"/>
<name>A0A9N9SPG0_DIABA</name>
<organism evidence="1 2">
    <name type="scientific">Diabrotica balteata</name>
    <name type="common">Banded cucumber beetle</name>
    <dbReference type="NCBI Taxonomy" id="107213"/>
    <lineage>
        <taxon>Eukaryota</taxon>
        <taxon>Metazoa</taxon>
        <taxon>Ecdysozoa</taxon>
        <taxon>Arthropoda</taxon>
        <taxon>Hexapoda</taxon>
        <taxon>Insecta</taxon>
        <taxon>Pterygota</taxon>
        <taxon>Neoptera</taxon>
        <taxon>Endopterygota</taxon>
        <taxon>Coleoptera</taxon>
        <taxon>Polyphaga</taxon>
        <taxon>Cucujiformia</taxon>
        <taxon>Chrysomeloidea</taxon>
        <taxon>Chrysomelidae</taxon>
        <taxon>Galerucinae</taxon>
        <taxon>Diabroticina</taxon>
        <taxon>Diabroticites</taxon>
        <taxon>Diabrotica</taxon>
    </lineage>
</organism>
<sequence length="113" mass="12732">MIPDSNLAKEKSPSQWILSSYSSDPGLDPDLEIAFPDSLDKNNYVQQSVTDSSTSFRFHTANTFMWNTGRARGDDEFYDSIDTNMASSMFHNGEDMAQCDSLERQLSDFLGKN</sequence>
<accession>A0A9N9SPG0</accession>
<dbReference type="OrthoDB" id="6741135at2759"/>
<evidence type="ECO:0000313" key="2">
    <source>
        <dbReference type="Proteomes" id="UP001153709"/>
    </source>
</evidence>
<keyword evidence="2" id="KW-1185">Reference proteome</keyword>
<protein>
    <submittedName>
        <fullName evidence="1">Uncharacterized protein</fullName>
    </submittedName>
</protein>
<dbReference type="Proteomes" id="UP001153709">
    <property type="component" value="Chromosome 1"/>
</dbReference>
<evidence type="ECO:0000313" key="1">
    <source>
        <dbReference type="EMBL" id="CAG9826842.1"/>
    </source>
</evidence>
<dbReference type="EMBL" id="OU898276">
    <property type="protein sequence ID" value="CAG9826842.1"/>
    <property type="molecule type" value="Genomic_DNA"/>
</dbReference>